<keyword evidence="2 7" id="KW-0560">Oxidoreductase</keyword>
<dbReference type="InterPro" id="IPR016162">
    <property type="entry name" value="Ald_DH_N"/>
</dbReference>
<dbReference type="PROSITE" id="PS00687">
    <property type="entry name" value="ALDEHYDE_DEHYDR_GLU"/>
    <property type="match status" value="1"/>
</dbReference>
<keyword evidence="3" id="KW-0539">Nucleus</keyword>
<evidence type="ECO:0000256" key="7">
    <source>
        <dbReference type="RuleBase" id="RU003345"/>
    </source>
</evidence>
<feature type="active site" evidence="6">
    <location>
        <position position="252"/>
    </location>
</feature>
<dbReference type="FunFam" id="3.40.605.10:FF:000001">
    <property type="entry name" value="Aldehyde dehydrogenase 1"/>
    <property type="match status" value="1"/>
</dbReference>
<dbReference type="InterPro" id="IPR007219">
    <property type="entry name" value="XnlR_reg_dom"/>
</dbReference>
<dbReference type="InterPro" id="IPR016163">
    <property type="entry name" value="Ald_DH_C"/>
</dbReference>
<evidence type="ECO:0000313" key="9">
    <source>
        <dbReference type="EMBL" id="OCL10791.1"/>
    </source>
</evidence>
<dbReference type="PANTHER" id="PTHR11699">
    <property type="entry name" value="ALDEHYDE DEHYDROGENASE-RELATED"/>
    <property type="match status" value="1"/>
</dbReference>
<dbReference type="GO" id="GO:0004029">
    <property type="term" value="F:aldehyde dehydrogenase (NAD+) activity"/>
    <property type="evidence" value="ECO:0007669"/>
    <property type="project" value="UniProtKB-EC"/>
</dbReference>
<dbReference type="Pfam" id="PF00171">
    <property type="entry name" value="Aldedh"/>
    <property type="match status" value="1"/>
</dbReference>
<dbReference type="OrthoDB" id="310895at2759"/>
<evidence type="ECO:0000256" key="5">
    <source>
        <dbReference type="ARBA" id="ARBA00049194"/>
    </source>
</evidence>
<dbReference type="Gene3D" id="3.40.605.10">
    <property type="entry name" value="Aldehyde Dehydrogenase, Chain A, domain 1"/>
    <property type="match status" value="1"/>
</dbReference>
<evidence type="ECO:0000256" key="4">
    <source>
        <dbReference type="ARBA" id="ARBA00024226"/>
    </source>
</evidence>
<dbReference type="CDD" id="cd12148">
    <property type="entry name" value="fungal_TF_MHR"/>
    <property type="match status" value="1"/>
</dbReference>
<dbReference type="FunFam" id="3.40.309.10:FF:000012">
    <property type="entry name" value="Betaine aldehyde dehydrogenase"/>
    <property type="match status" value="1"/>
</dbReference>
<dbReference type="GO" id="GO:0008270">
    <property type="term" value="F:zinc ion binding"/>
    <property type="evidence" value="ECO:0007669"/>
    <property type="project" value="InterPro"/>
</dbReference>
<dbReference type="GO" id="GO:0003677">
    <property type="term" value="F:DNA binding"/>
    <property type="evidence" value="ECO:0007669"/>
    <property type="project" value="InterPro"/>
</dbReference>
<evidence type="ECO:0000256" key="3">
    <source>
        <dbReference type="ARBA" id="ARBA00023242"/>
    </source>
</evidence>
<sequence length="1131" mass="125515">MAAPEYIEARLFINGEFIESSDKRTFDLTNPATLKLVAKIHEASEEDTNRAVAAAKAAFPAWSSLRVEQRGSYLKKLAKLIYENNDEFASLEAISMGRPTSRYFDATECAKRFEHFAEAGYEVQGTTSVQTPGYINMTFRQPYGVVAAIIPWNVPLLFLANKLAPALIVGNTVVLKSSEKAPLTSAKIATLVKEAGFPPGVINIITGFGNVSGSVLSHHMDVRALSFTGSGRTGRIIQAAAAKSNLKTVVLELGGKSPAIVFDDADFEAAVHGTVESIKMNSGQVCMANSRIYVQDTIAEKFISAFKDRFAVVSMGDPLDPTTNHGPQADEIQHKTVLRYIEMGKESGDLLLGGNAPSDHTGFFVAPTIFTNTQENSQIMKEEVFGPVVNINVFSTEEEVLAKANNTEYGLYASVFTKNIDRAMRFAKGLESGVVGVNCTSPTTGIDMPFGGYKSSGIGREGWPRYTLENFLEIKSVVIKIDSHLPGPCRYCLRIGATCGVAARRKQRPFYHVTEEEYRCSMQILKHFLPSQELNLQTLRSIAKDIDTGVFDMGQPRSSQNQLPLAASGPALVEEVSGQDAEPESEEINDLHDQLGCLMQDSLGRFRYIGACSEIPFNAAVCSMTSSSDHERHNSTIITPPKVGRFPPELPKTFTSPGNSNSVEVPYLPPRDYCNYYTTRFFQEVHCNHWFYFAEDFHTRLDDTYNSRGVTSSNSWICSLYSIFAIGATSSNDFDNEFFDDIVPVNARSSPDTKTSLDYFSFAKELVPRIYDEADIDSIRALAILSLASENLGFRITSYLYVGASIQIAYSLGLHHDKISISHNPVMRQQNRRIWWTLFMLDQEIAFRCGSPCLINERVLNVMNPGVNTPLDWLSVSASLCRLKRNIIHTIYPERTSTSKPISFSKVSCFISSLQQWQVTIPSHLSWGVPVAATQRRSISILHLNYWGTMILLTRPFLLYLVLRSGNLSQPKRKWFERLAEMCTDAARNSITIFKAMAVEKTLSSLTTFDCSCILRVIMILILSFAHTKLQHLRSDIELCLETLRGMEQVGFCKLVTQETPIRIADVGIIGPPSNNTVVEELTLKRSNNIMTPFQSLETLETAFGDTFPFDMDVDPFAIGFIQGVSPAAHV</sequence>
<dbReference type="SMART" id="SM00906">
    <property type="entry name" value="Fungal_trans"/>
    <property type="match status" value="1"/>
</dbReference>
<dbReference type="Proteomes" id="UP000250140">
    <property type="component" value="Unassembled WGS sequence"/>
</dbReference>
<evidence type="ECO:0000256" key="6">
    <source>
        <dbReference type="PROSITE-ProRule" id="PRU10007"/>
    </source>
</evidence>
<dbReference type="EMBL" id="KV749166">
    <property type="protein sequence ID" value="OCL10791.1"/>
    <property type="molecule type" value="Genomic_DNA"/>
</dbReference>
<dbReference type="InterPro" id="IPR016161">
    <property type="entry name" value="Ald_DH/histidinol_DH"/>
</dbReference>
<dbReference type="Pfam" id="PF04082">
    <property type="entry name" value="Fungal_trans"/>
    <property type="match status" value="1"/>
</dbReference>
<dbReference type="InterPro" id="IPR015590">
    <property type="entry name" value="Aldehyde_DH_dom"/>
</dbReference>
<gene>
    <name evidence="9" type="ORF">AOQ84DRAFT_430690</name>
</gene>
<dbReference type="Gene3D" id="3.40.309.10">
    <property type="entry name" value="Aldehyde Dehydrogenase, Chain A, domain 2"/>
    <property type="match status" value="1"/>
</dbReference>
<proteinExistence type="inferred from homology"/>
<feature type="domain" description="Xylanolytic transcriptional activator regulatory" evidence="8">
    <location>
        <begin position="798"/>
        <end position="871"/>
    </location>
</feature>
<accession>A0A8E2F5F6</accession>
<evidence type="ECO:0000256" key="2">
    <source>
        <dbReference type="ARBA" id="ARBA00023002"/>
    </source>
</evidence>
<dbReference type="InterPro" id="IPR029510">
    <property type="entry name" value="Ald_DH_CS_GLU"/>
</dbReference>
<protein>
    <recommendedName>
        <fullName evidence="4">aldehyde dehydrogenase (NAD(+))</fullName>
        <ecNumber evidence="4">1.2.1.3</ecNumber>
    </recommendedName>
</protein>
<name>A0A8E2F5F6_9PEZI</name>
<comment type="catalytic activity">
    <reaction evidence="5">
        <text>an aldehyde + NAD(+) + H2O = a carboxylate + NADH + 2 H(+)</text>
        <dbReference type="Rhea" id="RHEA:16185"/>
        <dbReference type="ChEBI" id="CHEBI:15377"/>
        <dbReference type="ChEBI" id="CHEBI:15378"/>
        <dbReference type="ChEBI" id="CHEBI:17478"/>
        <dbReference type="ChEBI" id="CHEBI:29067"/>
        <dbReference type="ChEBI" id="CHEBI:57540"/>
        <dbReference type="ChEBI" id="CHEBI:57945"/>
        <dbReference type="EC" id="1.2.1.3"/>
    </reaction>
</comment>
<dbReference type="EC" id="1.2.1.3" evidence="4"/>
<dbReference type="SUPFAM" id="SSF53720">
    <property type="entry name" value="ALDH-like"/>
    <property type="match status" value="1"/>
</dbReference>
<dbReference type="AlphaFoldDB" id="A0A8E2F5F6"/>
<dbReference type="GO" id="GO:0006351">
    <property type="term" value="P:DNA-templated transcription"/>
    <property type="evidence" value="ECO:0007669"/>
    <property type="project" value="InterPro"/>
</dbReference>
<evidence type="ECO:0000313" key="10">
    <source>
        <dbReference type="Proteomes" id="UP000250140"/>
    </source>
</evidence>
<organism evidence="9 10">
    <name type="scientific">Glonium stellatum</name>
    <dbReference type="NCBI Taxonomy" id="574774"/>
    <lineage>
        <taxon>Eukaryota</taxon>
        <taxon>Fungi</taxon>
        <taxon>Dikarya</taxon>
        <taxon>Ascomycota</taxon>
        <taxon>Pezizomycotina</taxon>
        <taxon>Dothideomycetes</taxon>
        <taxon>Pleosporomycetidae</taxon>
        <taxon>Gloniales</taxon>
        <taxon>Gloniaceae</taxon>
        <taxon>Glonium</taxon>
    </lineage>
</organism>
<reference evidence="9 10" key="1">
    <citation type="journal article" date="2016" name="Nat. Commun.">
        <title>Ectomycorrhizal ecology is imprinted in the genome of the dominant symbiotic fungus Cenococcum geophilum.</title>
        <authorList>
            <consortium name="DOE Joint Genome Institute"/>
            <person name="Peter M."/>
            <person name="Kohler A."/>
            <person name="Ohm R.A."/>
            <person name="Kuo A."/>
            <person name="Krutzmann J."/>
            <person name="Morin E."/>
            <person name="Arend M."/>
            <person name="Barry K.W."/>
            <person name="Binder M."/>
            <person name="Choi C."/>
            <person name="Clum A."/>
            <person name="Copeland A."/>
            <person name="Grisel N."/>
            <person name="Haridas S."/>
            <person name="Kipfer T."/>
            <person name="LaButti K."/>
            <person name="Lindquist E."/>
            <person name="Lipzen A."/>
            <person name="Maire R."/>
            <person name="Meier B."/>
            <person name="Mihaltcheva S."/>
            <person name="Molinier V."/>
            <person name="Murat C."/>
            <person name="Poggeler S."/>
            <person name="Quandt C.A."/>
            <person name="Sperisen C."/>
            <person name="Tritt A."/>
            <person name="Tisserant E."/>
            <person name="Crous P.W."/>
            <person name="Henrissat B."/>
            <person name="Nehls U."/>
            <person name="Egli S."/>
            <person name="Spatafora J.W."/>
            <person name="Grigoriev I.V."/>
            <person name="Martin F.M."/>
        </authorList>
    </citation>
    <scope>NUCLEOTIDE SEQUENCE [LARGE SCALE GENOMIC DNA]</scope>
    <source>
        <strain evidence="9 10">CBS 207.34</strain>
    </source>
</reference>
<keyword evidence="10" id="KW-1185">Reference proteome</keyword>
<evidence type="ECO:0000259" key="8">
    <source>
        <dbReference type="SMART" id="SM00906"/>
    </source>
</evidence>
<evidence type="ECO:0000256" key="1">
    <source>
        <dbReference type="ARBA" id="ARBA00009986"/>
    </source>
</evidence>
<comment type="similarity">
    <text evidence="1 7">Belongs to the aldehyde dehydrogenase family.</text>
</comment>